<keyword evidence="1" id="KW-0863">Zinc-finger</keyword>
<dbReference type="Pfam" id="PF22936">
    <property type="entry name" value="Pol_BBD"/>
    <property type="match status" value="1"/>
</dbReference>
<dbReference type="PROSITE" id="PS50158">
    <property type="entry name" value="ZF_CCHC"/>
    <property type="match status" value="1"/>
</dbReference>
<dbReference type="InterPro" id="IPR054722">
    <property type="entry name" value="PolX-like_BBD"/>
</dbReference>
<proteinExistence type="predicted"/>
<keyword evidence="1" id="KW-0479">Metal-binding</keyword>
<dbReference type="InterPro" id="IPR001878">
    <property type="entry name" value="Znf_CCHC"/>
</dbReference>
<keyword evidence="4" id="KW-1185">Reference proteome</keyword>
<reference evidence="5" key="2">
    <citation type="submission" date="2025-08" db="UniProtKB">
        <authorList>
            <consortium name="RefSeq"/>
        </authorList>
    </citation>
    <scope>IDENTIFICATION</scope>
    <source>
        <tissue evidence="5">Whole plant</tissue>
    </source>
</reference>
<name>A0A6P4D339_ARADU</name>
<gene>
    <name evidence="5" type="primary">LOC107484071</name>
</gene>
<reference evidence="4" key="1">
    <citation type="journal article" date="2016" name="Nat. Genet.">
        <title>The genome sequences of Arachis duranensis and Arachis ipaensis, the diploid ancestors of cultivated peanut.</title>
        <authorList>
            <person name="Bertioli D.J."/>
            <person name="Cannon S.B."/>
            <person name="Froenicke L."/>
            <person name="Huang G."/>
            <person name="Farmer A.D."/>
            <person name="Cannon E.K."/>
            <person name="Liu X."/>
            <person name="Gao D."/>
            <person name="Clevenger J."/>
            <person name="Dash S."/>
            <person name="Ren L."/>
            <person name="Moretzsohn M.C."/>
            <person name="Shirasawa K."/>
            <person name="Huang W."/>
            <person name="Vidigal B."/>
            <person name="Abernathy B."/>
            <person name="Chu Y."/>
            <person name="Niederhuth C.E."/>
            <person name="Umale P."/>
            <person name="Araujo A.C."/>
            <person name="Kozik A."/>
            <person name="Kim K.D."/>
            <person name="Burow M.D."/>
            <person name="Varshney R.K."/>
            <person name="Wang X."/>
            <person name="Zhang X."/>
            <person name="Barkley N."/>
            <person name="Guimaraes P.M."/>
            <person name="Isobe S."/>
            <person name="Guo B."/>
            <person name="Liao B."/>
            <person name="Stalker H.T."/>
            <person name="Schmitz R.J."/>
            <person name="Scheffler B.E."/>
            <person name="Leal-Bertioli S.C."/>
            <person name="Xun X."/>
            <person name="Jackson S.A."/>
            <person name="Michelmore R."/>
            <person name="Ozias-Akins P."/>
        </authorList>
    </citation>
    <scope>NUCLEOTIDE SEQUENCE [LARGE SCALE GENOMIC DNA]</scope>
    <source>
        <strain evidence="4">cv. V14167</strain>
    </source>
</reference>
<evidence type="ECO:0000256" key="1">
    <source>
        <dbReference type="PROSITE-ProRule" id="PRU00047"/>
    </source>
</evidence>
<dbReference type="GO" id="GO:0008270">
    <property type="term" value="F:zinc ion binding"/>
    <property type="evidence" value="ECO:0007669"/>
    <property type="project" value="UniProtKB-KW"/>
</dbReference>
<organism evidence="4 5">
    <name type="scientific">Arachis duranensis</name>
    <name type="common">Wild peanut</name>
    <dbReference type="NCBI Taxonomy" id="130453"/>
    <lineage>
        <taxon>Eukaryota</taxon>
        <taxon>Viridiplantae</taxon>
        <taxon>Streptophyta</taxon>
        <taxon>Embryophyta</taxon>
        <taxon>Tracheophyta</taxon>
        <taxon>Spermatophyta</taxon>
        <taxon>Magnoliopsida</taxon>
        <taxon>eudicotyledons</taxon>
        <taxon>Gunneridae</taxon>
        <taxon>Pentapetalae</taxon>
        <taxon>rosids</taxon>
        <taxon>fabids</taxon>
        <taxon>Fabales</taxon>
        <taxon>Fabaceae</taxon>
        <taxon>Papilionoideae</taxon>
        <taxon>50 kb inversion clade</taxon>
        <taxon>dalbergioids sensu lato</taxon>
        <taxon>Dalbergieae</taxon>
        <taxon>Pterocarpus clade</taxon>
        <taxon>Arachis</taxon>
    </lineage>
</organism>
<evidence type="ECO:0000259" key="3">
    <source>
        <dbReference type="PROSITE" id="PS50158"/>
    </source>
</evidence>
<dbReference type="Pfam" id="PF00098">
    <property type="entry name" value="zf-CCHC"/>
    <property type="match status" value="1"/>
</dbReference>
<evidence type="ECO:0000313" key="5">
    <source>
        <dbReference type="RefSeq" id="XP_015960169.1"/>
    </source>
</evidence>
<accession>A0A6P4D339</accession>
<dbReference type="RefSeq" id="XP_015960169.1">
    <property type="nucleotide sequence ID" value="XM_016104683.1"/>
</dbReference>
<dbReference type="GeneID" id="107484071"/>
<keyword evidence="1" id="KW-0862">Zinc</keyword>
<dbReference type="SMART" id="SM00343">
    <property type="entry name" value="ZnF_C2HC"/>
    <property type="match status" value="1"/>
</dbReference>
<dbReference type="Proteomes" id="UP000515211">
    <property type="component" value="Chromosome 4"/>
</dbReference>
<evidence type="ECO:0000256" key="2">
    <source>
        <dbReference type="SAM" id="MobiDB-lite"/>
    </source>
</evidence>
<dbReference type="OrthoDB" id="1932348at2759"/>
<feature type="domain" description="CCHC-type" evidence="3">
    <location>
        <begin position="94"/>
        <end position="109"/>
    </location>
</feature>
<dbReference type="Gene3D" id="4.10.60.10">
    <property type="entry name" value="Zinc finger, CCHC-type"/>
    <property type="match status" value="1"/>
</dbReference>
<sequence length="346" mass="39194">MGITMHNGKENQGKLQVTHEGTTIDKKTRIDMLNREYEIIAIKEGESINELFERFNIIIVGLDAIRIKKMVKFKERGKGSSSRKQKKDFNKVTCYKCKETGHFKSDCPKLKKEEKSKKGKKKELMASWEDLENDSDNDEESETKSQPCLMADHVEQVVSHNLDTEDLHLMIDHVSEKITCFLLDNQDLEQQITILKVENGFLKDKLREAEIAVELVCLASKRKGNMWFMDSGCSGHMTEKATFFIKLDEYDGGFVTFGDDGKGKIVAIGKFGKSFSSSINDVLLVDGLKHNLLSVSQYSSSINDVLLVDENDSDCEDVVNKEINEENPKSVQNEESVRPVLSHQDG</sequence>
<feature type="region of interest" description="Disordered" evidence="2">
    <location>
        <begin position="322"/>
        <end position="346"/>
    </location>
</feature>
<evidence type="ECO:0000313" key="4">
    <source>
        <dbReference type="Proteomes" id="UP000515211"/>
    </source>
</evidence>
<dbReference type="AlphaFoldDB" id="A0A6P4D339"/>
<dbReference type="InterPro" id="IPR036875">
    <property type="entry name" value="Znf_CCHC_sf"/>
</dbReference>
<dbReference type="SUPFAM" id="SSF57756">
    <property type="entry name" value="Retrovirus zinc finger-like domains"/>
    <property type="match status" value="1"/>
</dbReference>
<protein>
    <submittedName>
        <fullName evidence="5">Uncharacterized protein LOC107484071</fullName>
    </submittedName>
</protein>
<dbReference type="GO" id="GO:0003676">
    <property type="term" value="F:nucleic acid binding"/>
    <property type="evidence" value="ECO:0007669"/>
    <property type="project" value="InterPro"/>
</dbReference>
<dbReference type="KEGG" id="adu:107484071"/>